<organism evidence="1 2">
    <name type="scientific">Paramecium octaurelia</name>
    <dbReference type="NCBI Taxonomy" id="43137"/>
    <lineage>
        <taxon>Eukaryota</taxon>
        <taxon>Sar</taxon>
        <taxon>Alveolata</taxon>
        <taxon>Ciliophora</taxon>
        <taxon>Intramacronucleata</taxon>
        <taxon>Oligohymenophorea</taxon>
        <taxon>Peniculida</taxon>
        <taxon>Parameciidae</taxon>
        <taxon>Paramecium</taxon>
    </lineage>
</organism>
<comment type="caution">
    <text evidence="1">The sequence shown here is derived from an EMBL/GenBank/DDBJ whole genome shotgun (WGS) entry which is preliminary data.</text>
</comment>
<gene>
    <name evidence="1" type="ORF">POCTA_138.1.T0380002</name>
</gene>
<accession>A0A8S1U956</accession>
<dbReference type="Proteomes" id="UP000683925">
    <property type="component" value="Unassembled WGS sequence"/>
</dbReference>
<evidence type="ECO:0000313" key="1">
    <source>
        <dbReference type="EMBL" id="CAD8160129.1"/>
    </source>
</evidence>
<evidence type="ECO:0000313" key="2">
    <source>
        <dbReference type="Proteomes" id="UP000683925"/>
    </source>
</evidence>
<dbReference type="AlphaFoldDB" id="A0A8S1U956"/>
<sequence length="432" mass="51137">MQQTFQKHKQNSLRVFEQYFSICLQIIQDVNLTQTQNSIYEIFARQLDETFSLNSSQVENDTLRACKSQLLKRKVQNKFENMGSEFSNQIAEVPHEMSNDNCSLCQLQFEKQEIQYSALLISYTNVIKRINAMPQKIPTKLINRHFLNCGIEQKHNIGEFQYLRCPTCLSPYNFTFVSPIHIKTANDQILIENLDFFLGTITSKKLMEYYKRFQVEKGELEIPKLLDEIFSQVLCSLLFQLLSDLNKFKLKNTHLLLQDVLALLRILFQSNQTTVLEEVVQNDQQAHVRILNLILQFMIKQNNINDLKSGLCLIFNNNINQSAIIQALTENLIISQIEQKSLPYDLERISKDLKQHYINKFQLNFKKFLLRYYLSPCQKQKCKFLPLQRMENQEENQYLFFDLSQEDVRSLLWKTIKYIIWKFVQTLLEKAF</sequence>
<keyword evidence="2" id="KW-1185">Reference proteome</keyword>
<protein>
    <submittedName>
        <fullName evidence="1">Uncharacterized protein</fullName>
    </submittedName>
</protein>
<reference evidence="1" key="1">
    <citation type="submission" date="2021-01" db="EMBL/GenBank/DDBJ databases">
        <authorList>
            <consortium name="Genoscope - CEA"/>
            <person name="William W."/>
        </authorList>
    </citation>
    <scope>NUCLEOTIDE SEQUENCE</scope>
</reference>
<name>A0A8S1U956_PAROT</name>
<dbReference type="EMBL" id="CAJJDP010000038">
    <property type="protein sequence ID" value="CAD8160129.1"/>
    <property type="molecule type" value="Genomic_DNA"/>
</dbReference>
<proteinExistence type="predicted"/>